<accession>A0A4R3XQL9</accession>
<organism evidence="1 2">
    <name type="scientific">Sulfurirhabdus autotrophica</name>
    <dbReference type="NCBI Taxonomy" id="1706046"/>
    <lineage>
        <taxon>Bacteria</taxon>
        <taxon>Pseudomonadati</taxon>
        <taxon>Pseudomonadota</taxon>
        <taxon>Betaproteobacteria</taxon>
        <taxon>Nitrosomonadales</taxon>
        <taxon>Sulfuricellaceae</taxon>
        <taxon>Sulfurirhabdus</taxon>
    </lineage>
</organism>
<dbReference type="AlphaFoldDB" id="A0A4R3XQL9"/>
<comment type="caution">
    <text evidence="1">The sequence shown here is derived from an EMBL/GenBank/DDBJ whole genome shotgun (WGS) entry which is preliminary data.</text>
</comment>
<dbReference type="EMBL" id="SMCO01000027">
    <property type="protein sequence ID" value="TCV81081.1"/>
    <property type="molecule type" value="Genomic_DNA"/>
</dbReference>
<evidence type="ECO:0000313" key="1">
    <source>
        <dbReference type="EMBL" id="TCV81081.1"/>
    </source>
</evidence>
<sequence>MSKIELEKNQVDHPKKPNRLGFMADAETALKDLLATGQGYDAEDVHSYIRNKIEGKNPAKPKSKYIL</sequence>
<dbReference type="RefSeq" id="WP_124944940.1">
    <property type="nucleotide sequence ID" value="NZ_BHVT01000005.1"/>
</dbReference>
<dbReference type="OrthoDB" id="8564132at2"/>
<gene>
    <name evidence="1" type="ORF">EDC63_12739</name>
</gene>
<reference evidence="1 2" key="1">
    <citation type="submission" date="2019-03" db="EMBL/GenBank/DDBJ databases">
        <title>Genomic Encyclopedia of Type Strains, Phase IV (KMG-IV): sequencing the most valuable type-strain genomes for metagenomic binning, comparative biology and taxonomic classification.</title>
        <authorList>
            <person name="Goeker M."/>
        </authorList>
    </citation>
    <scope>NUCLEOTIDE SEQUENCE [LARGE SCALE GENOMIC DNA]</scope>
    <source>
        <strain evidence="1 2">DSM 100309</strain>
    </source>
</reference>
<dbReference type="Proteomes" id="UP000295367">
    <property type="component" value="Unassembled WGS sequence"/>
</dbReference>
<evidence type="ECO:0000313" key="2">
    <source>
        <dbReference type="Proteomes" id="UP000295367"/>
    </source>
</evidence>
<protein>
    <submittedName>
        <fullName evidence="1">Uncharacterized protein</fullName>
    </submittedName>
</protein>
<keyword evidence="2" id="KW-1185">Reference proteome</keyword>
<name>A0A4R3XQL9_9PROT</name>
<proteinExistence type="predicted"/>